<keyword evidence="1" id="KW-0472">Membrane</keyword>
<reference evidence="2 3" key="1">
    <citation type="journal article" date="2013" name="Genome Announc.">
        <title>Draft Genome Sequence of the Methanotrophic Gammaproteobacterium Methyloglobulus morosus DSM 22980 Strain KoM1.</title>
        <authorList>
            <person name="Poehlein A."/>
            <person name="Deutzmann J.S."/>
            <person name="Daniel R."/>
            <person name="Simeonova D.D."/>
        </authorList>
    </citation>
    <scope>NUCLEOTIDE SEQUENCE [LARGE SCALE GENOMIC DNA]</scope>
    <source>
        <strain evidence="2 3">KoM1</strain>
    </source>
</reference>
<dbReference type="EMBL" id="AYLO01000094">
    <property type="protein sequence ID" value="ESS71504.1"/>
    <property type="molecule type" value="Genomic_DNA"/>
</dbReference>
<evidence type="ECO:0000313" key="3">
    <source>
        <dbReference type="Proteomes" id="UP000017842"/>
    </source>
</evidence>
<protein>
    <submittedName>
        <fullName evidence="2">Uncharacterized protein</fullName>
    </submittedName>
</protein>
<feature type="transmembrane region" description="Helical" evidence="1">
    <location>
        <begin position="47"/>
        <end position="68"/>
    </location>
</feature>
<feature type="transmembrane region" description="Helical" evidence="1">
    <location>
        <begin position="74"/>
        <end position="97"/>
    </location>
</feature>
<dbReference type="InterPro" id="IPR032751">
    <property type="entry name" value="Fuseless"/>
</dbReference>
<dbReference type="Pfam" id="PF15993">
    <property type="entry name" value="Fuseless"/>
    <property type="match status" value="1"/>
</dbReference>
<organism evidence="2 3">
    <name type="scientific">Methyloglobulus morosus KoM1</name>
    <dbReference type="NCBI Taxonomy" id="1116472"/>
    <lineage>
        <taxon>Bacteria</taxon>
        <taxon>Pseudomonadati</taxon>
        <taxon>Pseudomonadota</taxon>
        <taxon>Gammaproteobacteria</taxon>
        <taxon>Methylococcales</taxon>
        <taxon>Methylococcaceae</taxon>
        <taxon>Methyloglobulus</taxon>
    </lineage>
</organism>
<keyword evidence="1" id="KW-1133">Transmembrane helix</keyword>
<keyword evidence="1" id="KW-0812">Transmembrane</keyword>
<name>V5BUF2_9GAMM</name>
<keyword evidence="3" id="KW-1185">Reference proteome</keyword>
<dbReference type="Proteomes" id="UP000017842">
    <property type="component" value="Unassembled WGS sequence"/>
</dbReference>
<sequence length="107" mass="12383">MPHDLFLTPSFSVNLHIGFLYKTNNKWINLMLKNIKNSPQLGQLKTLYPNTNVIVIIFAIIMLWRGFWGLLDTYLFPGSPTFSYLTCIALGAIILYLDDFKIDNLKR</sequence>
<dbReference type="AlphaFoldDB" id="V5BUF2"/>
<gene>
    <name evidence="2" type="ORF">MGMO_98c00070</name>
</gene>
<evidence type="ECO:0000256" key="1">
    <source>
        <dbReference type="SAM" id="Phobius"/>
    </source>
</evidence>
<dbReference type="eggNOG" id="ENOG5031M2H">
    <property type="taxonomic scope" value="Bacteria"/>
</dbReference>
<proteinExistence type="predicted"/>
<dbReference type="OrthoDB" id="5572689at2"/>
<evidence type="ECO:0000313" key="2">
    <source>
        <dbReference type="EMBL" id="ESS71504.1"/>
    </source>
</evidence>
<accession>V5BUF2</accession>
<comment type="caution">
    <text evidence="2">The sequence shown here is derived from an EMBL/GenBank/DDBJ whole genome shotgun (WGS) entry which is preliminary data.</text>
</comment>
<dbReference type="PATRIC" id="fig|1116472.3.peg.2726"/>